<dbReference type="GO" id="GO:0005524">
    <property type="term" value="F:ATP binding"/>
    <property type="evidence" value="ECO:0007669"/>
    <property type="project" value="UniProtKB-UniRule"/>
</dbReference>
<dbReference type="EMBL" id="JADIND010000053">
    <property type="protein sequence ID" value="MBO8430242.1"/>
    <property type="molecule type" value="Genomic_DNA"/>
</dbReference>
<reference evidence="5" key="2">
    <citation type="journal article" date="2021" name="PeerJ">
        <title>Extensive microbial diversity within the chicken gut microbiome revealed by metagenomics and culture.</title>
        <authorList>
            <person name="Gilroy R."/>
            <person name="Ravi A."/>
            <person name="Getino M."/>
            <person name="Pursley I."/>
            <person name="Horton D.L."/>
            <person name="Alikhan N.F."/>
            <person name="Baker D."/>
            <person name="Gharbi K."/>
            <person name="Hall N."/>
            <person name="Watson M."/>
            <person name="Adriaenssens E.M."/>
            <person name="Foster-Nyarko E."/>
            <person name="Jarju S."/>
            <person name="Secka A."/>
            <person name="Antonio M."/>
            <person name="Oren A."/>
            <person name="Chaudhuri R.R."/>
            <person name="La Ragione R."/>
            <person name="Hildebrand F."/>
            <person name="Pallen M.J."/>
        </authorList>
    </citation>
    <scope>NUCLEOTIDE SEQUENCE</scope>
    <source>
        <strain evidence="5">10192</strain>
    </source>
</reference>
<evidence type="ECO:0000256" key="3">
    <source>
        <dbReference type="ARBA" id="ARBA00022840"/>
    </source>
</evidence>
<dbReference type="PIRSF" id="PIRSF017901">
    <property type="entry name" value="GCL"/>
    <property type="match status" value="1"/>
</dbReference>
<dbReference type="Proteomes" id="UP000823632">
    <property type="component" value="Unassembled WGS sequence"/>
</dbReference>
<reference evidence="5" key="1">
    <citation type="submission" date="2020-10" db="EMBL/GenBank/DDBJ databases">
        <authorList>
            <person name="Gilroy R."/>
        </authorList>
    </citation>
    <scope>NUCLEOTIDE SEQUENCE</scope>
    <source>
        <strain evidence="5">10192</strain>
    </source>
</reference>
<organism evidence="5 6">
    <name type="scientific">Candidatus Scatousia excrementipullorum</name>
    <dbReference type="NCBI Taxonomy" id="2840936"/>
    <lineage>
        <taxon>Bacteria</taxon>
        <taxon>Candidatus Scatousia</taxon>
    </lineage>
</organism>
<protein>
    <recommendedName>
        <fullName evidence="4">Glutamate--cysteine ligase</fullName>
        <ecNumber evidence="4">6.3.2.2</ecNumber>
    </recommendedName>
</protein>
<dbReference type="Pfam" id="PF04107">
    <property type="entry name" value="GCS2"/>
    <property type="match status" value="1"/>
</dbReference>
<evidence type="ECO:0000313" key="5">
    <source>
        <dbReference type="EMBL" id="MBO8430242.1"/>
    </source>
</evidence>
<dbReference type="SUPFAM" id="SSF55931">
    <property type="entry name" value="Glutamine synthetase/guanido kinase"/>
    <property type="match status" value="1"/>
</dbReference>
<evidence type="ECO:0000256" key="2">
    <source>
        <dbReference type="ARBA" id="ARBA00022741"/>
    </source>
</evidence>
<evidence type="ECO:0000256" key="1">
    <source>
        <dbReference type="ARBA" id="ARBA00022598"/>
    </source>
</evidence>
<keyword evidence="1 4" id="KW-0436">Ligase</keyword>
<dbReference type="GO" id="GO:0006750">
    <property type="term" value="P:glutathione biosynthetic process"/>
    <property type="evidence" value="ECO:0007669"/>
    <property type="project" value="UniProtKB-UniRule"/>
</dbReference>
<sequence>MNTLKLQEHLEYQDILKIYTSGCKDISQHSIGVEYERLPISVVTNKAVDYGSEFGVCNFLRAFAKAENWDYITDDYNIIGLKCGHDTITLEPGCQTELSLKPETSIQALEKKIKNLDKLMAPILDRMGIKLLCYGVSPLSTHKMINLIPKKRYAVMAKYLWGILSDVMMRETAGIQACFDFSSEEDAMRKFKIANKLVPFITAMFANSPIRGGVDTGYKSFRALSWLNTDNERCGFAYKLKDDFSFDEYIDYVMETPVIFINREGLPVELNGKMNFKEFMLGGFEGFEPTMEDYLLQANLCFPDVRLRNFIEIRNHDCGPLEAVCAVLAIYKGIFSSSCAMDEIEELLKPFKYHDFSEFRYNVPKSGLDAKIARVRGKDIAKEILYISEKYLIEKNCGDDRYLDYIKKYTLEGITPADVLIRNWNGIWNKDINKLIKFLSK</sequence>
<keyword evidence="2 4" id="KW-0547">Nucleotide-binding</keyword>
<dbReference type="EC" id="6.3.2.2" evidence="4"/>
<accession>A0A9D9DNC0</accession>
<dbReference type="AlphaFoldDB" id="A0A9D9DNC0"/>
<dbReference type="InterPro" id="IPR014746">
    <property type="entry name" value="Gln_synth/guanido_kin_cat_dom"/>
</dbReference>
<keyword evidence="3 4" id="KW-0067">ATP-binding</keyword>
<comment type="similarity">
    <text evidence="4">Belongs to the glutamate--cysteine ligase type 2 family. EgtA subfamily.</text>
</comment>
<comment type="function">
    <text evidence="4">Catalyzes the synthesis of gamma-glutamylcysteine (gamma-GC).</text>
</comment>
<dbReference type="Gene3D" id="3.30.590.20">
    <property type="match status" value="1"/>
</dbReference>
<dbReference type="PANTHER" id="PTHR34378">
    <property type="entry name" value="GLUTAMATE--CYSTEINE LIGASE, CHLOROPLASTIC"/>
    <property type="match status" value="1"/>
</dbReference>
<comment type="catalytic activity">
    <reaction evidence="4">
        <text>L-cysteine + L-glutamate + ATP = gamma-L-glutamyl-L-cysteine + ADP + phosphate + H(+)</text>
        <dbReference type="Rhea" id="RHEA:13285"/>
        <dbReference type="ChEBI" id="CHEBI:15378"/>
        <dbReference type="ChEBI" id="CHEBI:29985"/>
        <dbReference type="ChEBI" id="CHEBI:30616"/>
        <dbReference type="ChEBI" id="CHEBI:35235"/>
        <dbReference type="ChEBI" id="CHEBI:43474"/>
        <dbReference type="ChEBI" id="CHEBI:58173"/>
        <dbReference type="ChEBI" id="CHEBI:456216"/>
        <dbReference type="EC" id="6.3.2.2"/>
    </reaction>
</comment>
<name>A0A9D9DNC0_9BACT</name>
<dbReference type="InterPro" id="IPR006336">
    <property type="entry name" value="GCS2"/>
</dbReference>
<dbReference type="GO" id="GO:0004357">
    <property type="term" value="F:glutamate-cysteine ligase activity"/>
    <property type="evidence" value="ECO:0007669"/>
    <property type="project" value="UniProtKB-UniRule"/>
</dbReference>
<dbReference type="InterPro" id="IPR035434">
    <property type="entry name" value="GCL_bact_plant"/>
</dbReference>
<dbReference type="PANTHER" id="PTHR34378:SF1">
    <property type="entry name" value="GLUTAMATE--CYSTEINE LIGASE, CHLOROPLASTIC"/>
    <property type="match status" value="1"/>
</dbReference>
<gene>
    <name evidence="5" type="ORF">IAC76_02535</name>
</gene>
<comment type="caution">
    <text evidence="5">The sequence shown here is derived from an EMBL/GenBank/DDBJ whole genome shotgun (WGS) entry which is preliminary data.</text>
</comment>
<evidence type="ECO:0000256" key="4">
    <source>
        <dbReference type="PIRNR" id="PIRNR017901"/>
    </source>
</evidence>
<evidence type="ECO:0000313" key="6">
    <source>
        <dbReference type="Proteomes" id="UP000823632"/>
    </source>
</evidence>
<proteinExistence type="inferred from homology"/>